<dbReference type="PANTHER" id="PTHR42682">
    <property type="entry name" value="HYDROGENASE-4 COMPONENT F"/>
    <property type="match status" value="1"/>
</dbReference>
<evidence type="ECO:0000256" key="6">
    <source>
        <dbReference type="ARBA" id="ARBA00023136"/>
    </source>
</evidence>
<evidence type="ECO:0000256" key="8">
    <source>
        <dbReference type="SAM" id="Phobius"/>
    </source>
</evidence>
<proteinExistence type="predicted"/>
<dbReference type="PANTHER" id="PTHR42682:SF3">
    <property type="entry name" value="FORMATE HYDROGENLYASE SUBUNIT 3-RELATED"/>
    <property type="match status" value="1"/>
</dbReference>
<feature type="transmembrane region" description="Helical" evidence="8">
    <location>
        <begin position="653"/>
        <end position="671"/>
    </location>
</feature>
<comment type="subcellular location">
    <subcellularLocation>
        <location evidence="1">Cell membrane</location>
        <topology evidence="1">Multi-pass membrane protein</topology>
    </subcellularLocation>
    <subcellularLocation>
        <location evidence="7">Membrane</location>
        <topology evidence="7">Multi-pass membrane protein</topology>
    </subcellularLocation>
</comment>
<reference evidence="10 11" key="1">
    <citation type="submission" date="2024-01" db="EMBL/GenBank/DDBJ databases">
        <title>Multi-omics insights into the function and evolution of sodium benzoate biodegradation pathways in Benzoatithermus flavus gen. nov., sp. nov. from hot spring.</title>
        <authorList>
            <person name="Hu C.-J."/>
            <person name="Li W.-J."/>
        </authorList>
    </citation>
    <scope>NUCLEOTIDE SEQUENCE [LARGE SCALE GENOMIC DNA]</scope>
    <source>
        <strain evidence="10 11">SYSU G07066</strain>
    </source>
</reference>
<protein>
    <submittedName>
        <fullName evidence="10">Hydrogenase 4 subunit B</fullName>
    </submittedName>
</protein>
<keyword evidence="6 8" id="KW-0472">Membrane</keyword>
<feature type="transmembrane region" description="Helical" evidence="8">
    <location>
        <begin position="331"/>
        <end position="361"/>
    </location>
</feature>
<keyword evidence="3 7" id="KW-0812">Transmembrane</keyword>
<dbReference type="InterPro" id="IPR052175">
    <property type="entry name" value="ComplexI-like_HydComp"/>
</dbReference>
<evidence type="ECO:0000256" key="1">
    <source>
        <dbReference type="ARBA" id="ARBA00004651"/>
    </source>
</evidence>
<keyword evidence="2" id="KW-1003">Cell membrane</keyword>
<organism evidence="10 11">
    <name type="scientific">Benzoatithermus flavus</name>
    <dbReference type="NCBI Taxonomy" id="3108223"/>
    <lineage>
        <taxon>Bacteria</taxon>
        <taxon>Pseudomonadati</taxon>
        <taxon>Pseudomonadota</taxon>
        <taxon>Alphaproteobacteria</taxon>
        <taxon>Geminicoccales</taxon>
        <taxon>Geminicoccaceae</taxon>
        <taxon>Benzoatithermus</taxon>
    </lineage>
</organism>
<keyword evidence="5" id="KW-0560">Oxidoreductase</keyword>
<feature type="transmembrane region" description="Helical" evidence="8">
    <location>
        <begin position="84"/>
        <end position="101"/>
    </location>
</feature>
<dbReference type="Pfam" id="PF00361">
    <property type="entry name" value="Proton_antipo_M"/>
    <property type="match status" value="1"/>
</dbReference>
<evidence type="ECO:0000313" key="10">
    <source>
        <dbReference type="EMBL" id="MEK0085033.1"/>
    </source>
</evidence>
<dbReference type="EMBL" id="JBBLZC010000021">
    <property type="protein sequence ID" value="MEK0085033.1"/>
    <property type="molecule type" value="Genomic_DNA"/>
</dbReference>
<dbReference type="InterPro" id="IPR001750">
    <property type="entry name" value="ND/Mrp_TM"/>
</dbReference>
<evidence type="ECO:0000259" key="9">
    <source>
        <dbReference type="Pfam" id="PF00361"/>
    </source>
</evidence>
<feature type="transmembrane region" description="Helical" evidence="8">
    <location>
        <begin position="271"/>
        <end position="294"/>
    </location>
</feature>
<accession>A0ABU8XV21</accession>
<feature type="transmembrane region" description="Helical" evidence="8">
    <location>
        <begin position="474"/>
        <end position="494"/>
    </location>
</feature>
<feature type="transmembrane region" description="Helical" evidence="8">
    <location>
        <begin position="164"/>
        <end position="186"/>
    </location>
</feature>
<sequence>MLIAGAFLPLLGILLALAVLGLVRGDRACGTGLTYGGTLATCSILLLAALVLLLQPSHLPQTLILPLGLPWLGMHFRLDALTAFFLLVVDLGGALACLYALGYAKGEPEPKRVLPFVPAFLLGMNLVLLADDAFTFLLAWEFMSLTSWALVLREHEARATREGAYLYLVMASLGTAALLLCFGLLAGPGGAYDFTSIRRHALGPTAHVLVLVLALLGAGSKAGLVPLHAWLPPAHAAAPSHVSALMSGVMTKVAVYAALRLLFDLAGPPGWWWGAVLMVLGAVSAVLGLLYAVLQNDLKRLLAYSTVENLGIVYIALGFALAFAANGMPTAAALALSAAFLHVLNHTLFKSLLFMGAGAVLHGTGGERDMDRLGGLIHRLPVTSACCLLGAAAISALPPLNGFVSEWLLFQAVLVSPALPEVLRFLAPAVGALMALAAALAAACFVRAYGITFLGRPRSEAAAHAHEIDHKARLAMIAAAALCVLLGVFPGPVIDLLSLVVAELNHDVTLPAQGRQGWLSLVPIEPAHSSYNGLVLLVFVLASAGLAAGFVHRFASRALRRGPAWDCGYPDPDPRTQYSAASFSQPLRRVFGTVVFRASEQVDMPAPGETRPARFTVRWHDLVWERLYMPTASLVGSLADRLNILQYLTVRRYLSMMFAALVTLLIVVAAWR</sequence>
<dbReference type="PRINTS" id="PR01434">
    <property type="entry name" value="NADHDHGNASE5"/>
</dbReference>
<feature type="transmembrane region" description="Helical" evidence="8">
    <location>
        <begin position="382"/>
        <end position="405"/>
    </location>
</feature>
<comment type="caution">
    <text evidence="10">The sequence shown here is derived from an EMBL/GenBank/DDBJ whole genome shotgun (WGS) entry which is preliminary data.</text>
</comment>
<dbReference type="NCBIfam" id="NF005086">
    <property type="entry name" value="PRK06521.1"/>
    <property type="match status" value="1"/>
</dbReference>
<feature type="transmembrane region" description="Helical" evidence="8">
    <location>
        <begin position="35"/>
        <end position="54"/>
    </location>
</feature>
<feature type="transmembrane region" description="Helical" evidence="8">
    <location>
        <begin position="301"/>
        <end position="325"/>
    </location>
</feature>
<keyword evidence="4 8" id="KW-1133">Transmembrane helix</keyword>
<feature type="transmembrane region" description="Helical" evidence="8">
    <location>
        <begin position="206"/>
        <end position="230"/>
    </location>
</feature>
<dbReference type="Proteomes" id="UP001375743">
    <property type="component" value="Unassembled WGS sequence"/>
</dbReference>
<keyword evidence="11" id="KW-1185">Reference proteome</keyword>
<evidence type="ECO:0000256" key="7">
    <source>
        <dbReference type="RuleBase" id="RU000320"/>
    </source>
</evidence>
<evidence type="ECO:0000256" key="2">
    <source>
        <dbReference type="ARBA" id="ARBA00022475"/>
    </source>
</evidence>
<dbReference type="RefSeq" id="WP_418160880.1">
    <property type="nucleotide sequence ID" value="NZ_JBBLZC010000021.1"/>
</dbReference>
<feature type="transmembrane region" description="Helical" evidence="8">
    <location>
        <begin position="425"/>
        <end position="449"/>
    </location>
</feature>
<evidence type="ECO:0000256" key="4">
    <source>
        <dbReference type="ARBA" id="ARBA00022989"/>
    </source>
</evidence>
<feature type="transmembrane region" description="Helical" evidence="8">
    <location>
        <begin position="531"/>
        <end position="551"/>
    </location>
</feature>
<feature type="domain" description="NADH:quinone oxidoreductase/Mrp antiporter transmembrane" evidence="9">
    <location>
        <begin position="130"/>
        <end position="414"/>
    </location>
</feature>
<evidence type="ECO:0000313" key="11">
    <source>
        <dbReference type="Proteomes" id="UP001375743"/>
    </source>
</evidence>
<gene>
    <name evidence="10" type="primary">hyfB</name>
    <name evidence="10" type="ORF">U1T56_17905</name>
</gene>
<evidence type="ECO:0000256" key="3">
    <source>
        <dbReference type="ARBA" id="ARBA00022692"/>
    </source>
</evidence>
<feature type="transmembrane region" description="Helical" evidence="8">
    <location>
        <begin position="113"/>
        <end position="130"/>
    </location>
</feature>
<evidence type="ECO:0000256" key="5">
    <source>
        <dbReference type="ARBA" id="ARBA00023002"/>
    </source>
</evidence>
<name>A0ABU8XV21_9PROT</name>